<protein>
    <recommendedName>
        <fullName evidence="3">Thioesterase domain-containing protein</fullName>
    </recommendedName>
</protein>
<evidence type="ECO:0000313" key="1">
    <source>
        <dbReference type="EMBL" id="RKJ96870.1"/>
    </source>
</evidence>
<gene>
    <name evidence="1" type="ORF">CE154_012750</name>
</gene>
<organism evidence="1 2">
    <name type="scientific">Alicycliphilus denitrificans</name>
    <dbReference type="NCBI Taxonomy" id="179636"/>
    <lineage>
        <taxon>Bacteria</taxon>
        <taxon>Pseudomonadati</taxon>
        <taxon>Pseudomonadota</taxon>
        <taxon>Betaproteobacteria</taxon>
        <taxon>Burkholderiales</taxon>
        <taxon>Comamonadaceae</taxon>
        <taxon>Alicycliphilus</taxon>
    </lineage>
</organism>
<dbReference type="Proteomes" id="UP000216225">
    <property type="component" value="Unassembled WGS sequence"/>
</dbReference>
<dbReference type="SUPFAM" id="SSF54637">
    <property type="entry name" value="Thioesterase/thiol ester dehydrase-isomerase"/>
    <property type="match status" value="1"/>
</dbReference>
<evidence type="ECO:0008006" key="3">
    <source>
        <dbReference type="Google" id="ProtNLM"/>
    </source>
</evidence>
<dbReference type="AlphaFoldDB" id="A0A420KCD7"/>
<dbReference type="InterPro" id="IPR029069">
    <property type="entry name" value="HotDog_dom_sf"/>
</dbReference>
<sequence>MKTDPILFDDFQPGVSMGEYEEVYDAQQARRWQSIFGSTAQEGANAAPEAASMAVVAMMRAYLHVVAPRPPGNVHARQQLQMHALPRLGESMRIAVTCAGKELRRERRYVDLRVRATGEGGRALFEGLLSLIWAA</sequence>
<comment type="caution">
    <text evidence="1">The sequence shown here is derived from an EMBL/GenBank/DDBJ whole genome shotgun (WGS) entry which is preliminary data.</text>
</comment>
<dbReference type="Gene3D" id="3.10.129.10">
    <property type="entry name" value="Hotdog Thioesterase"/>
    <property type="match status" value="1"/>
</dbReference>
<reference evidence="1 2" key="1">
    <citation type="submission" date="2018-09" db="EMBL/GenBank/DDBJ databases">
        <title>Genome comparison of Alicycliphilus sp. BQ1, a polyurethanolytic bacterium, with its closest phylogenetic relatives Alicycliphilus denitrificans BC and K601, unable to attack polyurethane.</title>
        <authorList>
            <person name="Loza-Tavera H."/>
            <person name="Lozano L."/>
            <person name="Cevallos M."/>
            <person name="Maya-Lucas O."/>
            <person name="Garcia-Mena J."/>
            <person name="Hernandez J."/>
        </authorList>
    </citation>
    <scope>NUCLEOTIDE SEQUENCE [LARGE SCALE GENOMIC DNA]</scope>
    <source>
        <strain evidence="1 2">BQ1</strain>
    </source>
</reference>
<dbReference type="RefSeq" id="WP_094438410.1">
    <property type="nucleotide sequence ID" value="NZ_AP024172.1"/>
</dbReference>
<accession>A0A420KCD7</accession>
<name>A0A420KCD7_9BURK</name>
<evidence type="ECO:0000313" key="2">
    <source>
        <dbReference type="Proteomes" id="UP000216225"/>
    </source>
</evidence>
<dbReference type="EMBL" id="NKDB02000002">
    <property type="protein sequence ID" value="RKJ96870.1"/>
    <property type="molecule type" value="Genomic_DNA"/>
</dbReference>
<proteinExistence type="predicted"/>